<evidence type="ECO:0000313" key="2">
    <source>
        <dbReference type="Proteomes" id="UP001215280"/>
    </source>
</evidence>
<dbReference type="AlphaFoldDB" id="A0AAD7MZC2"/>
<evidence type="ECO:0008006" key="3">
    <source>
        <dbReference type="Google" id="ProtNLM"/>
    </source>
</evidence>
<reference evidence="1" key="1">
    <citation type="submission" date="2023-03" db="EMBL/GenBank/DDBJ databases">
        <title>Massive genome expansion in bonnet fungi (Mycena s.s.) driven by repeated elements and novel gene families across ecological guilds.</title>
        <authorList>
            <consortium name="Lawrence Berkeley National Laboratory"/>
            <person name="Harder C.B."/>
            <person name="Miyauchi S."/>
            <person name="Viragh M."/>
            <person name="Kuo A."/>
            <person name="Thoen E."/>
            <person name="Andreopoulos B."/>
            <person name="Lu D."/>
            <person name="Skrede I."/>
            <person name="Drula E."/>
            <person name="Henrissat B."/>
            <person name="Morin E."/>
            <person name="Kohler A."/>
            <person name="Barry K."/>
            <person name="LaButti K."/>
            <person name="Morin E."/>
            <person name="Salamov A."/>
            <person name="Lipzen A."/>
            <person name="Mereny Z."/>
            <person name="Hegedus B."/>
            <person name="Baldrian P."/>
            <person name="Stursova M."/>
            <person name="Weitz H."/>
            <person name="Taylor A."/>
            <person name="Grigoriev I.V."/>
            <person name="Nagy L.G."/>
            <person name="Martin F."/>
            <person name="Kauserud H."/>
        </authorList>
    </citation>
    <scope>NUCLEOTIDE SEQUENCE</scope>
    <source>
        <strain evidence="1">CBHHK188m</strain>
    </source>
</reference>
<comment type="caution">
    <text evidence="1">The sequence shown here is derived from an EMBL/GenBank/DDBJ whole genome shotgun (WGS) entry which is preliminary data.</text>
</comment>
<dbReference type="Proteomes" id="UP001215280">
    <property type="component" value="Unassembled WGS sequence"/>
</dbReference>
<dbReference type="EMBL" id="JARJLG010000131">
    <property type="protein sequence ID" value="KAJ7739686.1"/>
    <property type="molecule type" value="Genomic_DNA"/>
</dbReference>
<feature type="non-terminal residue" evidence="1">
    <location>
        <position position="1"/>
    </location>
</feature>
<organism evidence="1 2">
    <name type="scientific">Mycena maculata</name>
    <dbReference type="NCBI Taxonomy" id="230809"/>
    <lineage>
        <taxon>Eukaryota</taxon>
        <taxon>Fungi</taxon>
        <taxon>Dikarya</taxon>
        <taxon>Basidiomycota</taxon>
        <taxon>Agaricomycotina</taxon>
        <taxon>Agaricomycetes</taxon>
        <taxon>Agaricomycetidae</taxon>
        <taxon>Agaricales</taxon>
        <taxon>Marasmiineae</taxon>
        <taxon>Mycenaceae</taxon>
        <taxon>Mycena</taxon>
    </lineage>
</organism>
<proteinExistence type="predicted"/>
<accession>A0AAD7MZC2</accession>
<protein>
    <recommendedName>
        <fullName evidence="3">F-box domain-containing protein</fullName>
    </recommendedName>
</protein>
<keyword evidence="2" id="KW-1185">Reference proteome</keyword>
<gene>
    <name evidence="1" type="ORF">DFH07DRAFT_892367</name>
</gene>
<name>A0AAD7MZC2_9AGAR</name>
<sequence length="81" mass="9277">MSLDKLLCETAELRQCSQQHKVFIAPIRRIPPELLAEVFMHSVDLEARAAHTHPNPITPPLILGEICREWRAIALSTPRLW</sequence>
<evidence type="ECO:0000313" key="1">
    <source>
        <dbReference type="EMBL" id="KAJ7739686.1"/>
    </source>
</evidence>